<dbReference type="SUPFAM" id="SSF52141">
    <property type="entry name" value="Uracil-DNA glycosylase-like"/>
    <property type="match status" value="1"/>
</dbReference>
<keyword evidence="8" id="KW-0378">Hydrolase</keyword>
<evidence type="ECO:0000256" key="6">
    <source>
        <dbReference type="ARBA" id="ARBA00022723"/>
    </source>
</evidence>
<dbReference type="InterPro" id="IPR005122">
    <property type="entry name" value="Uracil-DNA_glycosylase-like"/>
</dbReference>
<keyword evidence="10" id="KW-0411">Iron-sulfur</keyword>
<keyword evidence="9" id="KW-0408">Iron</keyword>
<reference evidence="13 14" key="1">
    <citation type="journal article" date="2016" name="Nat. Commun.">
        <title>Thousands of microbial genomes shed light on interconnected biogeochemical processes in an aquifer system.</title>
        <authorList>
            <person name="Anantharaman K."/>
            <person name="Brown C.T."/>
            <person name="Hug L.A."/>
            <person name="Sharon I."/>
            <person name="Castelle C.J."/>
            <person name="Probst A.J."/>
            <person name="Thomas B.C."/>
            <person name="Singh A."/>
            <person name="Wilkins M.J."/>
            <person name="Karaoz U."/>
            <person name="Brodie E.L."/>
            <person name="Williams K.H."/>
            <person name="Hubbard S.S."/>
            <person name="Banfield J.F."/>
        </authorList>
    </citation>
    <scope>NUCLEOTIDE SEQUENCE [LARGE SCALE GENOMIC DNA]</scope>
</reference>
<evidence type="ECO:0000259" key="12">
    <source>
        <dbReference type="SMART" id="SM00986"/>
    </source>
</evidence>
<dbReference type="Gene3D" id="3.40.470.10">
    <property type="entry name" value="Uracil-DNA glycosylase-like domain"/>
    <property type="match status" value="1"/>
</dbReference>
<dbReference type="EC" id="3.2.2.27" evidence="3"/>
<dbReference type="CDD" id="cd10030">
    <property type="entry name" value="UDG-F4_TTUDGA_SPO1dp_like"/>
    <property type="match status" value="1"/>
</dbReference>
<dbReference type="GO" id="GO:0004844">
    <property type="term" value="F:uracil DNA N-glycosylase activity"/>
    <property type="evidence" value="ECO:0007669"/>
    <property type="project" value="UniProtKB-EC"/>
</dbReference>
<dbReference type="SMART" id="SM00987">
    <property type="entry name" value="UreE_C"/>
    <property type="match status" value="1"/>
</dbReference>
<dbReference type="AlphaFoldDB" id="A0A1F5ZLW3"/>
<dbReference type="PANTHER" id="PTHR33693">
    <property type="entry name" value="TYPE-5 URACIL-DNA GLYCOSYLASE"/>
    <property type="match status" value="1"/>
</dbReference>
<dbReference type="NCBIfam" id="TIGR00758">
    <property type="entry name" value="UDG_fam4"/>
    <property type="match status" value="1"/>
</dbReference>
<evidence type="ECO:0000256" key="3">
    <source>
        <dbReference type="ARBA" id="ARBA00012030"/>
    </source>
</evidence>
<comment type="catalytic activity">
    <reaction evidence="1">
        <text>Hydrolyzes single-stranded DNA or mismatched double-stranded DNA and polynucleotides, releasing free uracil.</text>
        <dbReference type="EC" id="3.2.2.27"/>
    </reaction>
</comment>
<evidence type="ECO:0000256" key="7">
    <source>
        <dbReference type="ARBA" id="ARBA00022763"/>
    </source>
</evidence>
<protein>
    <recommendedName>
        <fullName evidence="4">Type-4 uracil-DNA glycosylase</fullName>
        <ecNumber evidence="3">3.2.2.27</ecNumber>
    </recommendedName>
</protein>
<dbReference type="GO" id="GO:0051539">
    <property type="term" value="F:4 iron, 4 sulfur cluster binding"/>
    <property type="evidence" value="ECO:0007669"/>
    <property type="project" value="UniProtKB-KW"/>
</dbReference>
<dbReference type="InterPro" id="IPR051536">
    <property type="entry name" value="UDG_Type-4/5"/>
</dbReference>
<evidence type="ECO:0000256" key="1">
    <source>
        <dbReference type="ARBA" id="ARBA00001400"/>
    </source>
</evidence>
<keyword evidence="5" id="KW-0004">4Fe-4S</keyword>
<evidence type="ECO:0000313" key="13">
    <source>
        <dbReference type="EMBL" id="OGG13411.1"/>
    </source>
</evidence>
<organism evidence="13 14">
    <name type="scientific">Candidatus Gottesmanbacteria bacterium RIFCSPHIGHO2_02_FULL_39_11</name>
    <dbReference type="NCBI Taxonomy" id="1798382"/>
    <lineage>
        <taxon>Bacteria</taxon>
        <taxon>Candidatus Gottesmaniibacteriota</taxon>
    </lineage>
</organism>
<evidence type="ECO:0000256" key="2">
    <source>
        <dbReference type="ARBA" id="ARBA00006521"/>
    </source>
</evidence>
<evidence type="ECO:0000256" key="4">
    <source>
        <dbReference type="ARBA" id="ARBA00019403"/>
    </source>
</evidence>
<keyword evidence="7" id="KW-0227">DNA damage</keyword>
<name>A0A1F5ZLW3_9BACT</name>
<evidence type="ECO:0000313" key="14">
    <source>
        <dbReference type="Proteomes" id="UP000176923"/>
    </source>
</evidence>
<evidence type="ECO:0000256" key="5">
    <source>
        <dbReference type="ARBA" id="ARBA00022485"/>
    </source>
</evidence>
<dbReference type="InterPro" id="IPR036895">
    <property type="entry name" value="Uracil-DNA_glycosylase-like_sf"/>
</dbReference>
<dbReference type="STRING" id="1798382.A3D77_04925"/>
<gene>
    <name evidence="13" type="ORF">A3D77_04925</name>
</gene>
<keyword evidence="11" id="KW-0234">DNA repair</keyword>
<dbReference type="Proteomes" id="UP000176923">
    <property type="component" value="Unassembled WGS sequence"/>
</dbReference>
<dbReference type="PANTHER" id="PTHR33693:SF1">
    <property type="entry name" value="TYPE-4 URACIL-DNA GLYCOSYLASE"/>
    <property type="match status" value="1"/>
</dbReference>
<dbReference type="SMART" id="SM00986">
    <property type="entry name" value="UDG"/>
    <property type="match status" value="1"/>
</dbReference>
<dbReference type="GO" id="GO:0046872">
    <property type="term" value="F:metal ion binding"/>
    <property type="evidence" value="ECO:0007669"/>
    <property type="project" value="UniProtKB-KW"/>
</dbReference>
<dbReference type="Pfam" id="PF03167">
    <property type="entry name" value="UDG"/>
    <property type="match status" value="1"/>
</dbReference>
<evidence type="ECO:0000256" key="9">
    <source>
        <dbReference type="ARBA" id="ARBA00023004"/>
    </source>
</evidence>
<comment type="similarity">
    <text evidence="2">Belongs to the uracil-DNA glycosylase (UDG) superfamily. Type 4 (UDGa) family.</text>
</comment>
<dbReference type="EMBL" id="MFJL01000036">
    <property type="protein sequence ID" value="OGG13411.1"/>
    <property type="molecule type" value="Genomic_DNA"/>
</dbReference>
<proteinExistence type="inferred from homology"/>
<dbReference type="GO" id="GO:0006281">
    <property type="term" value="P:DNA repair"/>
    <property type="evidence" value="ECO:0007669"/>
    <property type="project" value="UniProtKB-KW"/>
</dbReference>
<evidence type="ECO:0000256" key="10">
    <source>
        <dbReference type="ARBA" id="ARBA00023014"/>
    </source>
</evidence>
<dbReference type="InterPro" id="IPR005273">
    <property type="entry name" value="Ura-DNA_glyco_family4"/>
</dbReference>
<comment type="caution">
    <text evidence="13">The sequence shown here is derived from an EMBL/GenBank/DDBJ whole genome shotgun (WGS) entry which is preliminary data.</text>
</comment>
<sequence>MTDKDKRLKSIRDRVLNLKESPLYEYRVANHYFPVIGEGNHDAKIVFIGEAPGKNEAETARPFCGAAGKVLDKLLATVGIDRKDVYVSNIVKDRPPDNRDPTPSEIELYSPFLIEQLEIIQPKVIATLGRFSMKFILEQLNVPEQTQSISILHGRLLSGKLSFGDVKVLALYHPAVALYNGNTYNTLEKDFQALKQFI</sequence>
<keyword evidence="6" id="KW-0479">Metal-binding</keyword>
<evidence type="ECO:0000256" key="11">
    <source>
        <dbReference type="ARBA" id="ARBA00023204"/>
    </source>
</evidence>
<feature type="domain" description="Uracil-DNA glycosylase-like" evidence="12">
    <location>
        <begin position="36"/>
        <end position="195"/>
    </location>
</feature>
<accession>A0A1F5ZLW3</accession>
<evidence type="ECO:0000256" key="8">
    <source>
        <dbReference type="ARBA" id="ARBA00022801"/>
    </source>
</evidence>